<keyword evidence="1" id="KW-0812">Transmembrane</keyword>
<sequence length="287" mass="34579">MKTDIKYRVKKEAKSQIIKIGQEFKNDEIFMSQAKDYGKSFFTQQQVNKGEQLLEKLQSQLENKKEQSILSLGLSPLGVVILPFYFCVKYRQYVYTFRKVKFLIYKDKQKEKLRDIFIVYIVTLVIRYKIAFPLLYENEISEQYFMNQKVKIRKSDIDKSEYFLQQEQNQESNDFYQVYQNDQLLKKYDFLLQSFYSQNTIMSKQQKKEIENQEIDQLISKVSSIVQSVIGDINDFQKQNKEYISQNLFKNYDENNLKKDSENQDFFNKEEVEYIYMDDDGVQLQID</sequence>
<feature type="transmembrane region" description="Helical" evidence="1">
    <location>
        <begin position="69"/>
        <end position="88"/>
    </location>
</feature>
<dbReference type="EMBL" id="LDAU01000181">
    <property type="protein sequence ID" value="KRX00821.1"/>
    <property type="molecule type" value="Genomic_DNA"/>
</dbReference>
<dbReference type="InParanoid" id="A0A0V0QF96"/>
<evidence type="ECO:0008006" key="4">
    <source>
        <dbReference type="Google" id="ProtNLM"/>
    </source>
</evidence>
<keyword evidence="3" id="KW-1185">Reference proteome</keyword>
<name>A0A0V0QF96_PSEPJ</name>
<organism evidence="2 3">
    <name type="scientific">Pseudocohnilembus persalinus</name>
    <name type="common">Ciliate</name>
    <dbReference type="NCBI Taxonomy" id="266149"/>
    <lineage>
        <taxon>Eukaryota</taxon>
        <taxon>Sar</taxon>
        <taxon>Alveolata</taxon>
        <taxon>Ciliophora</taxon>
        <taxon>Intramacronucleata</taxon>
        <taxon>Oligohymenophorea</taxon>
        <taxon>Scuticociliatia</taxon>
        <taxon>Philasterida</taxon>
        <taxon>Pseudocohnilembidae</taxon>
        <taxon>Pseudocohnilembus</taxon>
    </lineage>
</organism>
<protein>
    <recommendedName>
        <fullName evidence="4">Transmembrane protein</fullName>
    </recommendedName>
</protein>
<keyword evidence="1" id="KW-0472">Membrane</keyword>
<evidence type="ECO:0000313" key="2">
    <source>
        <dbReference type="EMBL" id="KRX00821.1"/>
    </source>
</evidence>
<keyword evidence="1" id="KW-1133">Transmembrane helix</keyword>
<dbReference type="AlphaFoldDB" id="A0A0V0QF96"/>
<feature type="transmembrane region" description="Helical" evidence="1">
    <location>
        <begin position="116"/>
        <end position="136"/>
    </location>
</feature>
<evidence type="ECO:0000256" key="1">
    <source>
        <dbReference type="SAM" id="Phobius"/>
    </source>
</evidence>
<dbReference type="Proteomes" id="UP000054937">
    <property type="component" value="Unassembled WGS sequence"/>
</dbReference>
<proteinExistence type="predicted"/>
<evidence type="ECO:0000313" key="3">
    <source>
        <dbReference type="Proteomes" id="UP000054937"/>
    </source>
</evidence>
<reference evidence="2 3" key="1">
    <citation type="journal article" date="2015" name="Sci. Rep.">
        <title>Genome of the facultative scuticociliatosis pathogen Pseudocohnilembus persalinus provides insight into its virulence through horizontal gene transfer.</title>
        <authorList>
            <person name="Xiong J."/>
            <person name="Wang G."/>
            <person name="Cheng J."/>
            <person name="Tian M."/>
            <person name="Pan X."/>
            <person name="Warren A."/>
            <person name="Jiang C."/>
            <person name="Yuan D."/>
            <person name="Miao W."/>
        </authorList>
    </citation>
    <scope>NUCLEOTIDE SEQUENCE [LARGE SCALE GENOMIC DNA]</scope>
    <source>
        <strain evidence="2">36N120E</strain>
    </source>
</reference>
<comment type="caution">
    <text evidence="2">The sequence shown here is derived from an EMBL/GenBank/DDBJ whole genome shotgun (WGS) entry which is preliminary data.</text>
</comment>
<accession>A0A0V0QF96</accession>
<gene>
    <name evidence="2" type="ORF">PPERSA_02000</name>
</gene>